<sequence>MTVVYVFPGQGSHRVGMGEGLFERYPHLVRQADSVLGYSIAELCLRGSAERLTDTRYTQPAIYVVNALSYLERVRDTAVIPDIVAGHSVGEYAALFAGGAFDFVTGLELVDERARCMASAGPGAMGAVIGLPAQELRDRLADLSEAVDIANLNSETQTVISGPPDEIDRVIAALRRADGVTAIRLKVSGAFHSRYMAGAAERFGPHLDRYRYGLLRLPVVANATARPYADGTVADLLRRQVTAPVRWAETVRYLLDQPDPRIEEIGSGDVLTRLLPQGVAAPYARAS</sequence>
<dbReference type="InterPro" id="IPR001227">
    <property type="entry name" value="Ac_transferase_dom_sf"/>
</dbReference>
<dbReference type="InterPro" id="IPR024925">
    <property type="entry name" value="Malonyl_CoA-ACP_transAc"/>
</dbReference>
<dbReference type="Gene3D" id="3.40.366.10">
    <property type="entry name" value="Malonyl-Coenzyme A Acyl Carrier Protein, domain 2"/>
    <property type="match status" value="1"/>
</dbReference>
<organism evidence="7 8">
    <name type="scientific">Phytohabitans flavus</name>
    <dbReference type="NCBI Taxonomy" id="1076124"/>
    <lineage>
        <taxon>Bacteria</taxon>
        <taxon>Bacillati</taxon>
        <taxon>Actinomycetota</taxon>
        <taxon>Actinomycetes</taxon>
        <taxon>Micromonosporales</taxon>
        <taxon>Micromonosporaceae</taxon>
    </lineage>
</organism>
<protein>
    <recommendedName>
        <fullName evidence="4">Malonyl CoA-acyl carrier protein transacylase</fullName>
        <ecNumber evidence="4">2.3.1.39</ecNumber>
    </recommendedName>
</protein>
<dbReference type="RefSeq" id="WP_173034401.1">
    <property type="nucleotide sequence ID" value="NZ_AP022870.1"/>
</dbReference>
<accession>A0A6F8XM43</accession>
<evidence type="ECO:0000256" key="3">
    <source>
        <dbReference type="ARBA" id="ARBA00048462"/>
    </source>
</evidence>
<evidence type="ECO:0000256" key="5">
    <source>
        <dbReference type="PIRSR" id="PIRSR000446-1"/>
    </source>
</evidence>
<keyword evidence="1 4" id="KW-0808">Transferase</keyword>
<feature type="active site" evidence="5">
    <location>
        <position position="88"/>
    </location>
</feature>
<dbReference type="KEGG" id="pfla:Pflav_012870"/>
<dbReference type="GO" id="GO:0006633">
    <property type="term" value="P:fatty acid biosynthetic process"/>
    <property type="evidence" value="ECO:0007669"/>
    <property type="project" value="TreeGrafter"/>
</dbReference>
<dbReference type="AlphaFoldDB" id="A0A6F8XM43"/>
<dbReference type="PANTHER" id="PTHR42681">
    <property type="entry name" value="MALONYL-COA-ACYL CARRIER PROTEIN TRANSACYLASE, MITOCHONDRIAL"/>
    <property type="match status" value="1"/>
</dbReference>
<dbReference type="PIRSF" id="PIRSF000446">
    <property type="entry name" value="Mct"/>
    <property type="match status" value="1"/>
</dbReference>
<dbReference type="SUPFAM" id="SSF52151">
    <property type="entry name" value="FabD/lysophospholipase-like"/>
    <property type="match status" value="1"/>
</dbReference>
<feature type="domain" description="Malonyl-CoA:ACP transacylase (MAT)" evidence="6">
    <location>
        <begin position="6"/>
        <end position="287"/>
    </location>
</feature>
<gene>
    <name evidence="7" type="ORF">Pflav_012870</name>
</gene>
<evidence type="ECO:0000256" key="4">
    <source>
        <dbReference type="PIRNR" id="PIRNR000446"/>
    </source>
</evidence>
<dbReference type="GO" id="GO:0005829">
    <property type="term" value="C:cytosol"/>
    <property type="evidence" value="ECO:0007669"/>
    <property type="project" value="TreeGrafter"/>
</dbReference>
<dbReference type="PANTHER" id="PTHR42681:SF1">
    <property type="entry name" value="MALONYL-COA-ACYL CARRIER PROTEIN TRANSACYLASE, MITOCHONDRIAL"/>
    <property type="match status" value="1"/>
</dbReference>
<name>A0A6F8XM43_9ACTN</name>
<dbReference type="SMART" id="SM00827">
    <property type="entry name" value="PKS_AT"/>
    <property type="match status" value="1"/>
</dbReference>
<evidence type="ECO:0000256" key="2">
    <source>
        <dbReference type="ARBA" id="ARBA00023315"/>
    </source>
</evidence>
<dbReference type="GO" id="GO:0004314">
    <property type="term" value="F:[acyl-carrier-protein] S-malonyltransferase activity"/>
    <property type="evidence" value="ECO:0007669"/>
    <property type="project" value="UniProtKB-EC"/>
</dbReference>
<dbReference type="InterPro" id="IPR014043">
    <property type="entry name" value="Acyl_transferase_dom"/>
</dbReference>
<dbReference type="EC" id="2.3.1.39" evidence="4"/>
<dbReference type="SUPFAM" id="SSF55048">
    <property type="entry name" value="Probable ACP-binding domain of malonyl-CoA ACP transacylase"/>
    <property type="match status" value="1"/>
</dbReference>
<comment type="similarity">
    <text evidence="4">Belongs to the fabD family.</text>
</comment>
<dbReference type="Proteomes" id="UP000502508">
    <property type="component" value="Chromosome"/>
</dbReference>
<keyword evidence="2 4" id="KW-0012">Acyltransferase</keyword>
<dbReference type="NCBIfam" id="TIGR00128">
    <property type="entry name" value="fabD"/>
    <property type="match status" value="1"/>
</dbReference>
<dbReference type="InterPro" id="IPR016036">
    <property type="entry name" value="Malonyl_transacylase_ACP-bd"/>
</dbReference>
<comment type="catalytic activity">
    <reaction evidence="3 4">
        <text>holo-[ACP] + malonyl-CoA = malonyl-[ACP] + CoA</text>
        <dbReference type="Rhea" id="RHEA:41792"/>
        <dbReference type="Rhea" id="RHEA-COMP:9623"/>
        <dbReference type="Rhea" id="RHEA-COMP:9685"/>
        <dbReference type="ChEBI" id="CHEBI:57287"/>
        <dbReference type="ChEBI" id="CHEBI:57384"/>
        <dbReference type="ChEBI" id="CHEBI:64479"/>
        <dbReference type="ChEBI" id="CHEBI:78449"/>
        <dbReference type="EC" id="2.3.1.39"/>
    </reaction>
</comment>
<dbReference type="Gene3D" id="3.30.70.250">
    <property type="entry name" value="Malonyl-CoA ACP transacylase, ACP-binding"/>
    <property type="match status" value="1"/>
</dbReference>
<evidence type="ECO:0000313" key="8">
    <source>
        <dbReference type="Proteomes" id="UP000502508"/>
    </source>
</evidence>
<reference evidence="7 8" key="2">
    <citation type="submission" date="2020-03" db="EMBL/GenBank/DDBJ databases">
        <authorList>
            <person name="Ichikawa N."/>
            <person name="Kimura A."/>
            <person name="Kitahashi Y."/>
            <person name="Uohara A."/>
        </authorList>
    </citation>
    <scope>NUCLEOTIDE SEQUENCE [LARGE SCALE GENOMIC DNA]</scope>
    <source>
        <strain evidence="7 8">NBRC 107702</strain>
    </source>
</reference>
<dbReference type="InterPro" id="IPR050858">
    <property type="entry name" value="Mal-CoA-ACP_Trans/PKS_FabD"/>
</dbReference>
<dbReference type="EMBL" id="AP022870">
    <property type="protein sequence ID" value="BCB74877.1"/>
    <property type="molecule type" value="Genomic_DNA"/>
</dbReference>
<feature type="active site" evidence="5">
    <location>
        <position position="192"/>
    </location>
</feature>
<evidence type="ECO:0000256" key="1">
    <source>
        <dbReference type="ARBA" id="ARBA00022679"/>
    </source>
</evidence>
<dbReference type="Pfam" id="PF00698">
    <property type="entry name" value="Acyl_transf_1"/>
    <property type="match status" value="1"/>
</dbReference>
<reference evidence="7 8" key="1">
    <citation type="submission" date="2020-03" db="EMBL/GenBank/DDBJ databases">
        <title>Whole genome shotgun sequence of Phytohabitans flavus NBRC 107702.</title>
        <authorList>
            <person name="Komaki H."/>
            <person name="Tamura T."/>
        </authorList>
    </citation>
    <scope>NUCLEOTIDE SEQUENCE [LARGE SCALE GENOMIC DNA]</scope>
    <source>
        <strain evidence="7 8">NBRC 107702</strain>
    </source>
</reference>
<evidence type="ECO:0000259" key="6">
    <source>
        <dbReference type="SMART" id="SM00827"/>
    </source>
</evidence>
<dbReference type="InterPro" id="IPR016035">
    <property type="entry name" value="Acyl_Trfase/lysoPLipase"/>
</dbReference>
<keyword evidence="8" id="KW-1185">Reference proteome</keyword>
<dbReference type="InterPro" id="IPR004410">
    <property type="entry name" value="Malonyl_CoA-ACP_transAc_FabD"/>
</dbReference>
<proteinExistence type="inferred from homology"/>
<evidence type="ECO:0000313" key="7">
    <source>
        <dbReference type="EMBL" id="BCB74877.1"/>
    </source>
</evidence>